<feature type="domain" description="CRISPR-associated protein Cas6 C-terminal" evidence="1">
    <location>
        <begin position="137"/>
        <end position="261"/>
    </location>
</feature>
<dbReference type="AlphaFoldDB" id="A0A1Q8HXE3"/>
<evidence type="ECO:0000313" key="2">
    <source>
        <dbReference type="EMBL" id="OLL13517.1"/>
    </source>
</evidence>
<comment type="caution">
    <text evidence="2">The sequence shown here is derived from an EMBL/GenBank/DDBJ whole genome shotgun (WGS) entry which is preliminary data.</text>
</comment>
<dbReference type="InterPro" id="IPR019267">
    <property type="entry name" value="CRISPR-assoc_Cas6_C"/>
</dbReference>
<evidence type="ECO:0000259" key="1">
    <source>
        <dbReference type="Pfam" id="PF10040"/>
    </source>
</evidence>
<dbReference type="Pfam" id="PF10040">
    <property type="entry name" value="CRISPR_Cas6"/>
    <property type="match status" value="1"/>
</dbReference>
<reference evidence="2 3" key="1">
    <citation type="submission" date="2016-12" db="EMBL/GenBank/DDBJ databases">
        <title>Genomic comparison of strains in the 'Actinomyces naeslundii' group.</title>
        <authorList>
            <person name="Mughal S.R."/>
            <person name="Do T."/>
            <person name="Gilbert S.C."/>
            <person name="Witherden E.A."/>
            <person name="Didelot X."/>
            <person name="Beighton D."/>
        </authorList>
    </citation>
    <scope>NUCLEOTIDE SEQUENCE [LARGE SCALE GENOMIC DNA]</scope>
    <source>
        <strain evidence="2 3">S64C</strain>
    </source>
</reference>
<dbReference type="Proteomes" id="UP000185736">
    <property type="component" value="Unassembled WGS sequence"/>
</dbReference>
<name>A0A1Q8HXE3_9ACTO</name>
<organism evidence="2 3">
    <name type="scientific">Actinomyces oris</name>
    <dbReference type="NCBI Taxonomy" id="544580"/>
    <lineage>
        <taxon>Bacteria</taxon>
        <taxon>Bacillati</taxon>
        <taxon>Actinomycetota</taxon>
        <taxon>Actinomycetes</taxon>
        <taxon>Actinomycetales</taxon>
        <taxon>Actinomycetaceae</taxon>
        <taxon>Actinomyces</taxon>
    </lineage>
</organism>
<accession>A0A1Q8HXE3</accession>
<proteinExistence type="predicted"/>
<dbReference type="RefSeq" id="WP_075250306.1">
    <property type="nucleotide sequence ID" value="NZ_MSGO01000068.1"/>
</dbReference>
<evidence type="ECO:0000313" key="3">
    <source>
        <dbReference type="Proteomes" id="UP000185736"/>
    </source>
</evidence>
<sequence>MPATVFVRFDAPGPVEATPRRLHAAWGRVLDLPEGVSPERAARLSALAHRPPHDQPGPKPYCLGDMTQTPDGLGVELRFLDDRLLDTLDAWLAWGGVLPIGDGGETTTMLAAVEAQVLEQADWEDLAAQSAATAWDIRLLTPTVFTSRGHHVSEVTAASLATSLHARWRHWCRPLAPELPERERLTSVLITQDRTRRTVVGLGMPRADRRGRLSSRRIPASVGALRISAPAAGSITAVFSQLMALARYTSVGSHSAYGMGVIDVVADAP</sequence>
<dbReference type="Gene3D" id="3.30.70.1900">
    <property type="match status" value="1"/>
</dbReference>
<dbReference type="EMBL" id="MSGO01000068">
    <property type="protein sequence ID" value="OLL13517.1"/>
    <property type="molecule type" value="Genomic_DNA"/>
</dbReference>
<protein>
    <submittedName>
        <fullName evidence="2">Universal stress protein</fullName>
    </submittedName>
</protein>
<gene>
    <name evidence="2" type="ORF">BKH32_12390</name>
</gene>